<keyword evidence="4" id="KW-1185">Reference proteome</keyword>
<evidence type="ECO:0000313" key="4">
    <source>
        <dbReference type="Proteomes" id="UP000235786"/>
    </source>
</evidence>
<dbReference type="Proteomes" id="UP000235786">
    <property type="component" value="Unassembled WGS sequence"/>
</dbReference>
<protein>
    <recommendedName>
        <fullName evidence="2">DUF7582 domain-containing protein</fullName>
    </recommendedName>
</protein>
<feature type="compositionally biased region" description="Low complexity" evidence="1">
    <location>
        <begin position="356"/>
        <end position="365"/>
    </location>
</feature>
<evidence type="ECO:0000313" key="3">
    <source>
        <dbReference type="EMBL" id="PMD40779.1"/>
    </source>
</evidence>
<evidence type="ECO:0000259" key="2">
    <source>
        <dbReference type="Pfam" id="PF24483"/>
    </source>
</evidence>
<sequence>MPISKDFISSPLEAGPSLLDVKQLPPQVLSALDYVSKRLARKRLHISLIVVRKDINIPRMPSTPEPQTPSITTSPAKALFNSASSTFSRTLSKSSQSPTSDSHSSTSGTSRASLQMTWSPNSPQETTSPTTSSESSTPSLSPPVSPAPPIVNQYGLSLIHMNTLSEKAEKILRQTIAKAEKKFPIGSGWLSPSPLTNEITCPATNDLIRRSLTQNEILFSSEGLTLLSLDHVYTFKCHLHTYSRTLSPTDLTSAVDELRRLVLAQNGRRITKGYLMRAYEWLGVSLAALVDVNEGYKIAYGGAARTGGIEVVNETRTSPPPLQTNFAMKEIRKMRISVGFRAESPTTETETETETDSSSSSGNSSECDEEGPALVEVGESAKGKDAGVDGMRPDRGPHRRGAVTPNGFEDITPVTKGEWCFLMVGDGWKEAKTAPVMTC</sequence>
<dbReference type="AlphaFoldDB" id="A0A2J6RQI8"/>
<feature type="domain" description="DUF7582" evidence="2">
    <location>
        <begin position="23"/>
        <end position="96"/>
    </location>
</feature>
<evidence type="ECO:0000256" key="1">
    <source>
        <dbReference type="SAM" id="MobiDB-lite"/>
    </source>
</evidence>
<dbReference type="Pfam" id="PF24483">
    <property type="entry name" value="DUF7582"/>
    <property type="match status" value="2"/>
</dbReference>
<feature type="compositionally biased region" description="Low complexity" evidence="1">
    <location>
        <begin position="87"/>
        <end position="139"/>
    </location>
</feature>
<dbReference type="OrthoDB" id="5350192at2759"/>
<feature type="region of interest" description="Disordered" evidence="1">
    <location>
        <begin position="87"/>
        <end position="147"/>
    </location>
</feature>
<feature type="compositionally biased region" description="Basic and acidic residues" evidence="1">
    <location>
        <begin position="379"/>
        <end position="396"/>
    </location>
</feature>
<dbReference type="EMBL" id="KZ613945">
    <property type="protein sequence ID" value="PMD40779.1"/>
    <property type="molecule type" value="Genomic_DNA"/>
</dbReference>
<organism evidence="3 4">
    <name type="scientific">Hyaloscypha variabilis (strain UAMH 11265 / GT02V1 / F)</name>
    <name type="common">Meliniomyces variabilis</name>
    <dbReference type="NCBI Taxonomy" id="1149755"/>
    <lineage>
        <taxon>Eukaryota</taxon>
        <taxon>Fungi</taxon>
        <taxon>Dikarya</taxon>
        <taxon>Ascomycota</taxon>
        <taxon>Pezizomycotina</taxon>
        <taxon>Leotiomycetes</taxon>
        <taxon>Helotiales</taxon>
        <taxon>Hyaloscyphaceae</taxon>
        <taxon>Hyaloscypha</taxon>
        <taxon>Hyaloscypha variabilis</taxon>
    </lineage>
</organism>
<dbReference type="STRING" id="1149755.A0A2J6RQI8"/>
<name>A0A2J6RQI8_HYAVF</name>
<gene>
    <name evidence="3" type="ORF">L207DRAFT_512231</name>
</gene>
<feature type="domain" description="DUF7582" evidence="2">
    <location>
        <begin position="150"/>
        <end position="301"/>
    </location>
</feature>
<feature type="region of interest" description="Disordered" evidence="1">
    <location>
        <begin position="338"/>
        <end position="410"/>
    </location>
</feature>
<proteinExistence type="predicted"/>
<reference evidence="3 4" key="1">
    <citation type="submission" date="2016-04" db="EMBL/GenBank/DDBJ databases">
        <title>A degradative enzymes factory behind the ericoid mycorrhizal symbiosis.</title>
        <authorList>
            <consortium name="DOE Joint Genome Institute"/>
            <person name="Martino E."/>
            <person name="Morin E."/>
            <person name="Grelet G."/>
            <person name="Kuo A."/>
            <person name="Kohler A."/>
            <person name="Daghino S."/>
            <person name="Barry K."/>
            <person name="Choi C."/>
            <person name="Cichocki N."/>
            <person name="Clum A."/>
            <person name="Copeland A."/>
            <person name="Hainaut M."/>
            <person name="Haridas S."/>
            <person name="Labutti K."/>
            <person name="Lindquist E."/>
            <person name="Lipzen A."/>
            <person name="Khouja H.-R."/>
            <person name="Murat C."/>
            <person name="Ohm R."/>
            <person name="Olson A."/>
            <person name="Spatafora J."/>
            <person name="Veneault-Fourrey C."/>
            <person name="Henrissat B."/>
            <person name="Grigoriev I."/>
            <person name="Martin F."/>
            <person name="Perotto S."/>
        </authorList>
    </citation>
    <scope>NUCLEOTIDE SEQUENCE [LARGE SCALE GENOMIC DNA]</scope>
    <source>
        <strain evidence="3 4">F</strain>
    </source>
</reference>
<dbReference type="InterPro" id="IPR056004">
    <property type="entry name" value="DUF7582"/>
</dbReference>
<accession>A0A2J6RQI8</accession>